<evidence type="ECO:0000313" key="1">
    <source>
        <dbReference type="EMBL" id="RKF81140.1"/>
    </source>
</evidence>
<accession>A0A420J2V9</accession>
<sequence>MAVKLNPINLSISMHASFCMFKENLGILSYSDFEIMEVVEETCKGLYKQRELNAQIQDGPKYWSKKPYQKYSGTLFPTPNGFDLYETTLEKPEEFESR</sequence>
<protein>
    <submittedName>
        <fullName evidence="1">Uncharacterized protein</fullName>
    </submittedName>
</protein>
<comment type="caution">
    <text evidence="1">The sequence shown here is derived from an EMBL/GenBank/DDBJ whole genome shotgun (WGS) entry which is preliminary data.</text>
</comment>
<name>A0A420J2V9_9PEZI</name>
<proteinExistence type="predicted"/>
<dbReference type="EMBL" id="MCBS01018606">
    <property type="protein sequence ID" value="RKF81140.1"/>
    <property type="molecule type" value="Genomic_DNA"/>
</dbReference>
<dbReference type="Proteomes" id="UP000285326">
    <property type="component" value="Unassembled WGS sequence"/>
</dbReference>
<reference evidence="1 2" key="1">
    <citation type="journal article" date="2018" name="BMC Genomics">
        <title>Comparative genome analyses reveal sequence features reflecting distinct modes of host-adaptation between dicot and monocot powdery mildew.</title>
        <authorList>
            <person name="Wu Y."/>
            <person name="Ma X."/>
            <person name="Pan Z."/>
            <person name="Kale S.D."/>
            <person name="Song Y."/>
            <person name="King H."/>
            <person name="Zhang Q."/>
            <person name="Presley C."/>
            <person name="Deng X."/>
            <person name="Wei C.I."/>
            <person name="Xiao S."/>
        </authorList>
    </citation>
    <scope>NUCLEOTIDE SEQUENCE [LARGE SCALE GENOMIC DNA]</scope>
    <source>
        <strain evidence="1">UMSG1</strain>
    </source>
</reference>
<dbReference type="AlphaFoldDB" id="A0A420J2V9"/>
<evidence type="ECO:0000313" key="2">
    <source>
        <dbReference type="Proteomes" id="UP000285326"/>
    </source>
</evidence>
<gene>
    <name evidence="1" type="ORF">GcM1_186029</name>
</gene>
<organism evidence="1 2">
    <name type="scientific">Golovinomyces cichoracearum</name>
    <dbReference type="NCBI Taxonomy" id="62708"/>
    <lineage>
        <taxon>Eukaryota</taxon>
        <taxon>Fungi</taxon>
        <taxon>Dikarya</taxon>
        <taxon>Ascomycota</taxon>
        <taxon>Pezizomycotina</taxon>
        <taxon>Leotiomycetes</taxon>
        <taxon>Erysiphales</taxon>
        <taxon>Erysiphaceae</taxon>
        <taxon>Golovinomyces</taxon>
    </lineage>
</organism>